<evidence type="ECO:0000313" key="6">
    <source>
        <dbReference type="EMBL" id="GFZ92539.1"/>
    </source>
</evidence>
<dbReference type="SUPFAM" id="SSF46689">
    <property type="entry name" value="Homeodomain-like"/>
    <property type="match status" value="1"/>
</dbReference>
<keyword evidence="4" id="KW-1133">Transmembrane helix</keyword>
<evidence type="ECO:0000313" key="7">
    <source>
        <dbReference type="Proteomes" id="UP000598120"/>
    </source>
</evidence>
<keyword evidence="1" id="KW-0805">Transcription regulation</keyword>
<evidence type="ECO:0000256" key="2">
    <source>
        <dbReference type="ARBA" id="ARBA00023125"/>
    </source>
</evidence>
<proteinExistence type="predicted"/>
<dbReference type="AlphaFoldDB" id="A0A8J2TT26"/>
<feature type="transmembrane region" description="Helical" evidence="4">
    <location>
        <begin position="146"/>
        <end position="163"/>
    </location>
</feature>
<accession>A0A8J2TT26</accession>
<dbReference type="PROSITE" id="PS01124">
    <property type="entry name" value="HTH_ARAC_FAMILY_2"/>
    <property type="match status" value="1"/>
</dbReference>
<keyword evidence="4" id="KW-0472">Membrane</keyword>
<feature type="transmembrane region" description="Helical" evidence="4">
    <location>
        <begin position="205"/>
        <end position="227"/>
    </location>
</feature>
<feature type="transmembrane region" description="Helical" evidence="4">
    <location>
        <begin position="116"/>
        <end position="134"/>
    </location>
</feature>
<dbReference type="Proteomes" id="UP000598120">
    <property type="component" value="Unassembled WGS sequence"/>
</dbReference>
<dbReference type="InterPro" id="IPR018060">
    <property type="entry name" value="HTH_AraC"/>
</dbReference>
<dbReference type="PANTHER" id="PTHR43280:SF29">
    <property type="entry name" value="ARAC-FAMILY TRANSCRIPTIONAL REGULATOR"/>
    <property type="match status" value="1"/>
</dbReference>
<name>A0A8J2TT26_9FLAO</name>
<dbReference type="InterPro" id="IPR018062">
    <property type="entry name" value="HTH_AraC-typ_CS"/>
</dbReference>
<dbReference type="PANTHER" id="PTHR43280">
    <property type="entry name" value="ARAC-FAMILY TRANSCRIPTIONAL REGULATOR"/>
    <property type="match status" value="1"/>
</dbReference>
<reference evidence="6 7" key="1">
    <citation type="journal article" date="2014" name="Int. J. Syst. Evol. Microbiol.">
        <title>Complete genome sequence of Corynebacterium casei LMG S-19264T (=DSM 44701T), isolated from a smear-ripened cheese.</title>
        <authorList>
            <consortium name="US DOE Joint Genome Institute (JGI-PGF)"/>
            <person name="Walter F."/>
            <person name="Albersmeier A."/>
            <person name="Kalinowski J."/>
            <person name="Ruckert C."/>
        </authorList>
    </citation>
    <scope>NUCLEOTIDE SEQUENCE [LARGE SCALE GENOMIC DNA]</scope>
    <source>
        <strain evidence="6 7">CGMCC 1.15295</strain>
    </source>
</reference>
<feature type="transmembrane region" description="Helical" evidence="4">
    <location>
        <begin position="175"/>
        <end position="193"/>
    </location>
</feature>
<dbReference type="Gene3D" id="1.10.10.60">
    <property type="entry name" value="Homeodomain-like"/>
    <property type="match status" value="1"/>
</dbReference>
<keyword evidence="4" id="KW-0812">Transmembrane</keyword>
<evidence type="ECO:0000259" key="5">
    <source>
        <dbReference type="PROSITE" id="PS01124"/>
    </source>
</evidence>
<dbReference type="GO" id="GO:0043565">
    <property type="term" value="F:sequence-specific DNA binding"/>
    <property type="evidence" value="ECO:0007669"/>
    <property type="project" value="InterPro"/>
</dbReference>
<protein>
    <recommendedName>
        <fullName evidence="5">HTH araC/xylS-type domain-containing protein</fullName>
    </recommendedName>
</protein>
<evidence type="ECO:0000256" key="4">
    <source>
        <dbReference type="SAM" id="Phobius"/>
    </source>
</evidence>
<evidence type="ECO:0000256" key="1">
    <source>
        <dbReference type="ARBA" id="ARBA00023015"/>
    </source>
</evidence>
<dbReference type="InterPro" id="IPR009057">
    <property type="entry name" value="Homeodomain-like_sf"/>
</dbReference>
<feature type="transmembrane region" description="Helical" evidence="4">
    <location>
        <begin position="320"/>
        <end position="340"/>
    </location>
</feature>
<dbReference type="PROSITE" id="PS00041">
    <property type="entry name" value="HTH_ARAC_FAMILY_1"/>
    <property type="match status" value="1"/>
</dbReference>
<dbReference type="EMBL" id="BMIC01000007">
    <property type="protein sequence ID" value="GFZ92539.1"/>
    <property type="molecule type" value="Genomic_DNA"/>
</dbReference>
<feature type="transmembrane region" description="Helical" evidence="4">
    <location>
        <begin position="247"/>
        <end position="271"/>
    </location>
</feature>
<dbReference type="SMART" id="SM00342">
    <property type="entry name" value="HTH_ARAC"/>
    <property type="match status" value="1"/>
</dbReference>
<keyword evidence="7" id="KW-1185">Reference proteome</keyword>
<evidence type="ECO:0000256" key="3">
    <source>
        <dbReference type="ARBA" id="ARBA00023163"/>
    </source>
</evidence>
<dbReference type="Pfam" id="PF12833">
    <property type="entry name" value="HTH_18"/>
    <property type="match status" value="1"/>
</dbReference>
<dbReference type="RefSeq" id="WP_188606766.1">
    <property type="nucleotide sequence ID" value="NZ_BMIC01000007.1"/>
</dbReference>
<feature type="domain" description="HTH araC/xylS-type" evidence="5">
    <location>
        <begin position="378"/>
        <end position="481"/>
    </location>
</feature>
<organism evidence="6 7">
    <name type="scientific">Aquaticitalea lipolytica</name>
    <dbReference type="NCBI Taxonomy" id="1247562"/>
    <lineage>
        <taxon>Bacteria</taxon>
        <taxon>Pseudomonadati</taxon>
        <taxon>Bacteroidota</taxon>
        <taxon>Flavobacteriia</taxon>
        <taxon>Flavobacteriales</taxon>
        <taxon>Flavobacteriaceae</taxon>
        <taxon>Aquaticitalea</taxon>
    </lineage>
</organism>
<dbReference type="GO" id="GO:0003700">
    <property type="term" value="F:DNA-binding transcription factor activity"/>
    <property type="evidence" value="ECO:0007669"/>
    <property type="project" value="InterPro"/>
</dbReference>
<keyword evidence="2" id="KW-0238">DNA-binding</keyword>
<comment type="caution">
    <text evidence="6">The sequence shown here is derived from an EMBL/GenBank/DDBJ whole genome shotgun (WGS) entry which is preliminary data.</text>
</comment>
<sequence length="486" mass="56790">MYFNSKKRGFVLLIVLLTISFKCFSTNSLHVFLVANAKENTSNLYPKDSVQAYKSLAITSANLYKPKMASLYLDKYIMHTADFSILDIDVFNKIDNTNEFSELKEKYLPKIDPLDFIYFYIALIGFYIAIVINFTKNSDKIGKRLISIFIIVHAFFILDFVFYSTNYQFKYANTYLMSASVALLYGPLLFFYFKRLTEQYKFRWIDLFHFLPTFILLLFLLPVYSLPFEEKIKVQLGTSEVYSPNDFLFIIFIPKLLSLIIYGFFISKLYLKKQEGQHFKNNSAIVFWKKGIYKMHMFYVFSYLAYGISISGVFFSPNPFLYQSQIIAMSLMVLYVAYMAQVQPAVFSKEVLLSDDSFFSKYQKSGLTKSLSEELKQNLISLLVTQKIYKDNSINLEKLSNVLDTSRHNTSQIINEQFNMNFFELINKFRVDEAISLLKENKLNSLQIIDIAYEVGYNNKVTFNKAFKKETSLTPSQFLKSIENNR</sequence>
<feature type="transmembrane region" description="Helical" evidence="4">
    <location>
        <begin position="292"/>
        <end position="314"/>
    </location>
</feature>
<gene>
    <name evidence="6" type="ORF">GCM10011531_25340</name>
</gene>
<keyword evidence="3" id="KW-0804">Transcription</keyword>